<dbReference type="GO" id="GO:0006508">
    <property type="term" value="P:proteolysis"/>
    <property type="evidence" value="ECO:0007669"/>
    <property type="project" value="InterPro"/>
</dbReference>
<dbReference type="CDD" id="cd00303">
    <property type="entry name" value="retropepsin_like"/>
    <property type="match status" value="2"/>
</dbReference>
<dbReference type="GO" id="GO:0004190">
    <property type="term" value="F:aspartic-type endopeptidase activity"/>
    <property type="evidence" value="ECO:0007669"/>
    <property type="project" value="InterPro"/>
</dbReference>
<evidence type="ECO:0008006" key="3">
    <source>
        <dbReference type="Google" id="ProtNLM"/>
    </source>
</evidence>
<evidence type="ECO:0000313" key="2">
    <source>
        <dbReference type="Proteomes" id="UP000245207"/>
    </source>
</evidence>
<dbReference type="STRING" id="35608.A0A2U1MUM7"/>
<name>A0A2U1MUM7_ARTAN</name>
<comment type="caution">
    <text evidence="1">The sequence shown here is derived from an EMBL/GenBank/DDBJ whole genome shotgun (WGS) entry which is preliminary data.</text>
</comment>
<keyword evidence="2" id="KW-1185">Reference proteome</keyword>
<protein>
    <recommendedName>
        <fullName evidence="3">Reverse transcriptase domain-containing protein</fullName>
    </recommendedName>
</protein>
<organism evidence="1 2">
    <name type="scientific">Artemisia annua</name>
    <name type="common">Sweet wormwood</name>
    <dbReference type="NCBI Taxonomy" id="35608"/>
    <lineage>
        <taxon>Eukaryota</taxon>
        <taxon>Viridiplantae</taxon>
        <taxon>Streptophyta</taxon>
        <taxon>Embryophyta</taxon>
        <taxon>Tracheophyta</taxon>
        <taxon>Spermatophyta</taxon>
        <taxon>Magnoliopsida</taxon>
        <taxon>eudicotyledons</taxon>
        <taxon>Gunneridae</taxon>
        <taxon>Pentapetalae</taxon>
        <taxon>asterids</taxon>
        <taxon>campanulids</taxon>
        <taxon>Asterales</taxon>
        <taxon>Asteraceae</taxon>
        <taxon>Asteroideae</taxon>
        <taxon>Anthemideae</taxon>
        <taxon>Artemisiinae</taxon>
        <taxon>Artemisia</taxon>
    </lineage>
</organism>
<dbReference type="Proteomes" id="UP000245207">
    <property type="component" value="Unassembled WGS sequence"/>
</dbReference>
<dbReference type="InterPro" id="IPR021109">
    <property type="entry name" value="Peptidase_aspartic_dom_sf"/>
</dbReference>
<accession>A0A2U1MUM7</accession>
<dbReference type="AlphaFoldDB" id="A0A2U1MUM7"/>
<sequence>MAKTLPVLLVDKDNKDYGVADMAKVSLNPRAGFTNNHLMRLKGILGGEEIVVLIDSGTSNNVISANLVERLGIMVTDTAPFSSILANGETGLILYKQKIKEAFGHLIKKGSTLYKRKLTEAFGPLIKKGSTGKAKMVEASTESKSLARSEKEKQLKRLTKAELAEKGSKGLCLICDQKLTPGHRCATPTLQVLLVDKESFADIAKVSLSSVASHTNNPTMRLKGILGGEEIVVLIDCGASNNFISAHLVERLGITVKDTPTFSLSLSNGGTEISTN</sequence>
<dbReference type="InterPro" id="IPR001969">
    <property type="entry name" value="Aspartic_peptidase_AS"/>
</dbReference>
<dbReference type="EMBL" id="PKPP01004315">
    <property type="protein sequence ID" value="PWA64965.1"/>
    <property type="molecule type" value="Genomic_DNA"/>
</dbReference>
<dbReference type="Pfam" id="PF13650">
    <property type="entry name" value="Asp_protease_2"/>
    <property type="match status" value="1"/>
</dbReference>
<gene>
    <name evidence="1" type="ORF">CTI12_AA339990</name>
</gene>
<proteinExistence type="predicted"/>
<dbReference type="PROSITE" id="PS00141">
    <property type="entry name" value="ASP_PROTEASE"/>
    <property type="match status" value="1"/>
</dbReference>
<evidence type="ECO:0000313" key="1">
    <source>
        <dbReference type="EMBL" id="PWA64965.1"/>
    </source>
</evidence>
<reference evidence="1 2" key="1">
    <citation type="journal article" date="2018" name="Mol. Plant">
        <title>The genome of Artemisia annua provides insight into the evolution of Asteraceae family and artemisinin biosynthesis.</title>
        <authorList>
            <person name="Shen Q."/>
            <person name="Zhang L."/>
            <person name="Liao Z."/>
            <person name="Wang S."/>
            <person name="Yan T."/>
            <person name="Shi P."/>
            <person name="Liu M."/>
            <person name="Fu X."/>
            <person name="Pan Q."/>
            <person name="Wang Y."/>
            <person name="Lv Z."/>
            <person name="Lu X."/>
            <person name="Zhang F."/>
            <person name="Jiang W."/>
            <person name="Ma Y."/>
            <person name="Chen M."/>
            <person name="Hao X."/>
            <person name="Li L."/>
            <person name="Tang Y."/>
            <person name="Lv G."/>
            <person name="Zhou Y."/>
            <person name="Sun X."/>
            <person name="Brodelius P.E."/>
            <person name="Rose J.K.C."/>
            <person name="Tang K."/>
        </authorList>
    </citation>
    <scope>NUCLEOTIDE SEQUENCE [LARGE SCALE GENOMIC DNA]</scope>
    <source>
        <strain evidence="2">cv. Huhao1</strain>
        <tissue evidence="1">Leaf</tissue>
    </source>
</reference>
<dbReference type="OrthoDB" id="1934862at2759"/>
<dbReference type="Gene3D" id="2.40.70.10">
    <property type="entry name" value="Acid Proteases"/>
    <property type="match status" value="2"/>
</dbReference>